<dbReference type="OrthoDB" id="10543497at2759"/>
<proteinExistence type="predicted"/>
<dbReference type="Proteomes" id="UP000886998">
    <property type="component" value="Unassembled WGS sequence"/>
</dbReference>
<keyword evidence="3" id="KW-1185">Reference proteome</keyword>
<accession>A0A8X6YE65</accession>
<organism evidence="2 3">
    <name type="scientific">Trichonephila inaurata madagascariensis</name>
    <dbReference type="NCBI Taxonomy" id="2747483"/>
    <lineage>
        <taxon>Eukaryota</taxon>
        <taxon>Metazoa</taxon>
        <taxon>Ecdysozoa</taxon>
        <taxon>Arthropoda</taxon>
        <taxon>Chelicerata</taxon>
        <taxon>Arachnida</taxon>
        <taxon>Araneae</taxon>
        <taxon>Araneomorphae</taxon>
        <taxon>Entelegynae</taxon>
        <taxon>Araneoidea</taxon>
        <taxon>Nephilidae</taxon>
        <taxon>Trichonephila</taxon>
        <taxon>Trichonephila inaurata</taxon>
    </lineage>
</organism>
<comment type="caution">
    <text evidence="2">The sequence shown here is derived from an EMBL/GenBank/DDBJ whole genome shotgun (WGS) entry which is preliminary data.</text>
</comment>
<evidence type="ECO:0000313" key="2">
    <source>
        <dbReference type="EMBL" id="GFY71231.1"/>
    </source>
</evidence>
<evidence type="ECO:0000313" key="3">
    <source>
        <dbReference type="Proteomes" id="UP000886998"/>
    </source>
</evidence>
<sequence>MVLLSLISCFFQIVLKQFVFQILKQLYLLIKRYQWMLPLSVFLMMPVVRAGGVISGRDEISPEASPSVIPDDPVPAFPLTIPDDPDSEERDLSSPSPDKRTTKTRFGRVVKPANEQKI</sequence>
<gene>
    <name evidence="2" type="ORF">TNIN_35401</name>
</gene>
<reference evidence="2" key="1">
    <citation type="submission" date="2020-08" db="EMBL/GenBank/DDBJ databases">
        <title>Multicomponent nature underlies the extraordinary mechanical properties of spider dragline silk.</title>
        <authorList>
            <person name="Kono N."/>
            <person name="Nakamura H."/>
            <person name="Mori M."/>
            <person name="Yoshida Y."/>
            <person name="Ohtoshi R."/>
            <person name="Malay A.D."/>
            <person name="Moran D.A.P."/>
            <person name="Tomita M."/>
            <person name="Numata K."/>
            <person name="Arakawa K."/>
        </authorList>
    </citation>
    <scope>NUCLEOTIDE SEQUENCE</scope>
</reference>
<dbReference type="AlphaFoldDB" id="A0A8X6YE65"/>
<feature type="region of interest" description="Disordered" evidence="1">
    <location>
        <begin position="60"/>
        <end position="118"/>
    </location>
</feature>
<dbReference type="EMBL" id="BMAV01018689">
    <property type="protein sequence ID" value="GFY71231.1"/>
    <property type="molecule type" value="Genomic_DNA"/>
</dbReference>
<protein>
    <submittedName>
        <fullName evidence="2">Uncharacterized protein</fullName>
    </submittedName>
</protein>
<name>A0A8X6YE65_9ARAC</name>
<evidence type="ECO:0000256" key="1">
    <source>
        <dbReference type="SAM" id="MobiDB-lite"/>
    </source>
</evidence>